<protein>
    <recommendedName>
        <fullName evidence="3">Bacteriocin</fullName>
    </recommendedName>
</protein>
<dbReference type="Proteomes" id="UP000315540">
    <property type="component" value="Unassembled WGS sequence"/>
</dbReference>
<keyword evidence="2" id="KW-1185">Reference proteome</keyword>
<dbReference type="RefSeq" id="WP_140588496.1">
    <property type="nucleotide sequence ID" value="NZ_VFWZ01000001.1"/>
</dbReference>
<dbReference type="AlphaFoldDB" id="A0A504JM29"/>
<evidence type="ECO:0000313" key="2">
    <source>
        <dbReference type="Proteomes" id="UP000315540"/>
    </source>
</evidence>
<comment type="caution">
    <text evidence="1">The sequence shown here is derived from an EMBL/GenBank/DDBJ whole genome shotgun (WGS) entry which is preliminary data.</text>
</comment>
<gene>
    <name evidence="1" type="ORF">FHK87_00475</name>
</gene>
<proteinExistence type="predicted"/>
<sequence length="64" mass="6870">MIKNILNLDNIQVLKREQQKSINAGSVKNGCVAEFRSCTSDSDCPCGVCGVDVGGFFIPDLCAF</sequence>
<evidence type="ECO:0008006" key="3">
    <source>
        <dbReference type="Google" id="ProtNLM"/>
    </source>
</evidence>
<reference evidence="1 2" key="1">
    <citation type="submission" date="2019-06" db="EMBL/GenBank/DDBJ databases">
        <authorList>
            <person name="Meng X."/>
        </authorList>
    </citation>
    <scope>NUCLEOTIDE SEQUENCE [LARGE SCALE GENOMIC DNA]</scope>
    <source>
        <strain evidence="1 2">M625</strain>
    </source>
</reference>
<evidence type="ECO:0000313" key="1">
    <source>
        <dbReference type="EMBL" id="TPN88723.1"/>
    </source>
</evidence>
<name>A0A504JM29_9FLAO</name>
<accession>A0A504JM29</accession>
<dbReference type="EMBL" id="VFWZ01000001">
    <property type="protein sequence ID" value="TPN88723.1"/>
    <property type="molecule type" value="Genomic_DNA"/>
</dbReference>
<dbReference type="OrthoDB" id="1163675at2"/>
<organism evidence="1 2">
    <name type="scientific">Aquimarina algicola</name>
    <dbReference type="NCBI Taxonomy" id="2589995"/>
    <lineage>
        <taxon>Bacteria</taxon>
        <taxon>Pseudomonadati</taxon>
        <taxon>Bacteroidota</taxon>
        <taxon>Flavobacteriia</taxon>
        <taxon>Flavobacteriales</taxon>
        <taxon>Flavobacteriaceae</taxon>
        <taxon>Aquimarina</taxon>
    </lineage>
</organism>